<reference evidence="5" key="1">
    <citation type="submission" date="2020-05" db="EMBL/GenBank/DDBJ databases">
        <authorList>
            <person name="Zhu T."/>
            <person name="Keshari N."/>
            <person name="Lu X."/>
        </authorList>
    </citation>
    <scope>NUCLEOTIDE SEQUENCE</scope>
    <source>
        <strain evidence="5">NK1-12</strain>
    </source>
</reference>
<dbReference type="InterPro" id="IPR032687">
    <property type="entry name" value="AraC-type_N"/>
</dbReference>
<dbReference type="GO" id="GO:0000976">
    <property type="term" value="F:transcription cis-regulatory region binding"/>
    <property type="evidence" value="ECO:0007669"/>
    <property type="project" value="TreeGrafter"/>
</dbReference>
<dbReference type="EMBL" id="CP053586">
    <property type="protein sequence ID" value="WNZ24008.1"/>
    <property type="molecule type" value="Genomic_DNA"/>
</dbReference>
<dbReference type="Pfam" id="PF12833">
    <property type="entry name" value="HTH_18"/>
    <property type="match status" value="1"/>
</dbReference>
<sequence length="332" mass="37350">MTTIPLVRASVVLPFVKFLDQIGAPTEYLLRKAHLPVGAFDNTENLMPLNQSFAFAELSACSEGVENLGILVGQQTQLAQLGEFGAVVSQSLTLHDLLGKLIQLHNTLVTGEKIWFTADGNYLWLHHQYTVPHHIQTCQAQCFSVMVYLNVIRLGAEHYWQPDQLYLVGGKNKAFLDLDRLSNTAIHFDQPNNAIRFSRDLLSKPLNHFIKPSLSVRAEATLQLTALPTDFTDSLRQLIRLLLPEGYPSLTIAAEAAGVSTRTLQRRLEDNNLNFSQVVEQVRFEQAVHLLQDPTHQLIDIAFELGYSDAANFTRAFKRWTGVSPTQFRQSR</sequence>
<evidence type="ECO:0000313" key="5">
    <source>
        <dbReference type="EMBL" id="WNZ24008.1"/>
    </source>
</evidence>
<dbReference type="InterPro" id="IPR020449">
    <property type="entry name" value="Tscrpt_reg_AraC-type_HTH"/>
</dbReference>
<dbReference type="GO" id="GO:0005829">
    <property type="term" value="C:cytosol"/>
    <property type="evidence" value="ECO:0007669"/>
    <property type="project" value="TreeGrafter"/>
</dbReference>
<dbReference type="SUPFAM" id="SSF46689">
    <property type="entry name" value="Homeodomain-like"/>
    <property type="match status" value="1"/>
</dbReference>
<keyword evidence="3" id="KW-0804">Transcription</keyword>
<keyword evidence="1" id="KW-0805">Transcription regulation</keyword>
<feature type="domain" description="HTH araC/xylS-type" evidence="4">
    <location>
        <begin position="233"/>
        <end position="331"/>
    </location>
</feature>
<dbReference type="PROSITE" id="PS01124">
    <property type="entry name" value="HTH_ARAC_FAMILY_2"/>
    <property type="match status" value="1"/>
</dbReference>
<dbReference type="PANTHER" id="PTHR47894">
    <property type="entry name" value="HTH-TYPE TRANSCRIPTIONAL REGULATOR GADX"/>
    <property type="match status" value="1"/>
</dbReference>
<keyword evidence="2" id="KW-0238">DNA-binding</keyword>
<organism evidence="5">
    <name type="scientific">Leptolyngbya sp. NK1-12</name>
    <dbReference type="NCBI Taxonomy" id="2547451"/>
    <lineage>
        <taxon>Bacteria</taxon>
        <taxon>Bacillati</taxon>
        <taxon>Cyanobacteriota</taxon>
        <taxon>Cyanophyceae</taxon>
        <taxon>Leptolyngbyales</taxon>
        <taxon>Leptolyngbyaceae</taxon>
        <taxon>Leptolyngbya group</taxon>
        <taxon>Leptolyngbya</taxon>
    </lineage>
</organism>
<evidence type="ECO:0000256" key="1">
    <source>
        <dbReference type="ARBA" id="ARBA00023015"/>
    </source>
</evidence>
<accession>A0AA96WER8</accession>
<dbReference type="RefSeq" id="WP_316429563.1">
    <property type="nucleotide sequence ID" value="NZ_CP053586.1"/>
</dbReference>
<protein>
    <submittedName>
        <fullName evidence="5">Helix-turn-helix domain-containing protein</fullName>
    </submittedName>
</protein>
<dbReference type="Pfam" id="PF12625">
    <property type="entry name" value="Arabinose_bd"/>
    <property type="match status" value="1"/>
</dbReference>
<dbReference type="SMART" id="SM00342">
    <property type="entry name" value="HTH_ARAC"/>
    <property type="match status" value="1"/>
</dbReference>
<dbReference type="PANTHER" id="PTHR47894:SF4">
    <property type="entry name" value="HTH-TYPE TRANSCRIPTIONAL REGULATOR GADX"/>
    <property type="match status" value="1"/>
</dbReference>
<dbReference type="PRINTS" id="PR00032">
    <property type="entry name" value="HTHARAC"/>
</dbReference>
<dbReference type="InterPro" id="IPR018060">
    <property type="entry name" value="HTH_AraC"/>
</dbReference>
<gene>
    <name evidence="5" type="ORF">HJG54_14845</name>
</gene>
<evidence type="ECO:0000259" key="4">
    <source>
        <dbReference type="PROSITE" id="PS01124"/>
    </source>
</evidence>
<proteinExistence type="predicted"/>
<evidence type="ECO:0000256" key="2">
    <source>
        <dbReference type="ARBA" id="ARBA00023125"/>
    </source>
</evidence>
<name>A0AA96WER8_9CYAN</name>
<dbReference type="Gene3D" id="1.10.10.60">
    <property type="entry name" value="Homeodomain-like"/>
    <property type="match status" value="1"/>
</dbReference>
<dbReference type="GO" id="GO:0003700">
    <property type="term" value="F:DNA-binding transcription factor activity"/>
    <property type="evidence" value="ECO:0007669"/>
    <property type="project" value="InterPro"/>
</dbReference>
<evidence type="ECO:0000256" key="3">
    <source>
        <dbReference type="ARBA" id="ARBA00023163"/>
    </source>
</evidence>
<dbReference type="AlphaFoldDB" id="A0AA96WER8"/>
<dbReference type="InterPro" id="IPR009057">
    <property type="entry name" value="Homeodomain-like_sf"/>
</dbReference>